<dbReference type="InterPro" id="IPR053138">
    <property type="entry name" value="N-alpha-Ac-DABA_deacetylase"/>
</dbReference>
<dbReference type="SUPFAM" id="SSF53187">
    <property type="entry name" value="Zn-dependent exopeptidases"/>
    <property type="match status" value="1"/>
</dbReference>
<protein>
    <submittedName>
        <fullName evidence="6">M14 family metallopeptidase</fullName>
    </submittedName>
</protein>
<evidence type="ECO:0000256" key="2">
    <source>
        <dbReference type="ARBA" id="ARBA00022723"/>
    </source>
</evidence>
<comment type="cofactor">
    <cofactor evidence="1">
        <name>Zn(2+)</name>
        <dbReference type="ChEBI" id="CHEBI:29105"/>
    </cofactor>
</comment>
<dbReference type="EMBL" id="JAVRHR010000002">
    <property type="protein sequence ID" value="MDT0607441.1"/>
    <property type="molecule type" value="Genomic_DNA"/>
</dbReference>
<dbReference type="Proteomes" id="UP001255246">
    <property type="component" value="Unassembled WGS sequence"/>
</dbReference>
<evidence type="ECO:0000313" key="6">
    <source>
        <dbReference type="EMBL" id="MDT0607441.1"/>
    </source>
</evidence>
<dbReference type="InterPro" id="IPR055438">
    <property type="entry name" value="AstE_AspA_cat"/>
</dbReference>
<dbReference type="Pfam" id="PF24827">
    <property type="entry name" value="AstE_AspA_cat"/>
    <property type="match status" value="1"/>
</dbReference>
<sequence>MLKRLLSVLCIISIHFLQSQNEFKSSFESTKRPSKHNLKIAVSDSLGNEGYLPISIFKGKADGPVFTIVAGVHGFEYPPIVATQQLMQEIHIDSLSGTIIFIPIANRGSFYNRTPFINPVDGINLNNAFPGNIDGTITQQLAHLITTNIIPVSDVFLDIHGGDAPEDLLPFICYYDNKNRPEQTQQAKQLSEISGFEYVVSYPYALSDEDPAKYVFKQAVQDGKTALSIESGKLGNVQEEAVELVKNGVYNMLTDMKMYNKKHVLKKKPIRLNDQVYIRSNKKGIFYSSYKAGDSVQKDAVVGYTTDEFGTILEEYKASKSGIILYMLATPPINKGNTVMCISSFLEENK</sequence>
<dbReference type="CDD" id="cd18174">
    <property type="entry name" value="M14_ASTE_ASPA_like"/>
    <property type="match status" value="1"/>
</dbReference>
<proteinExistence type="predicted"/>
<accession>A0ABU3AEY6</accession>
<dbReference type="PANTHER" id="PTHR37326:SF1">
    <property type="entry name" value="BLL3975 PROTEIN"/>
    <property type="match status" value="1"/>
</dbReference>
<dbReference type="PIRSF" id="PIRSF039012">
    <property type="entry name" value="ASP"/>
    <property type="match status" value="1"/>
</dbReference>
<keyword evidence="2" id="KW-0479">Metal-binding</keyword>
<dbReference type="PANTHER" id="PTHR37326">
    <property type="entry name" value="BLL3975 PROTEIN"/>
    <property type="match status" value="1"/>
</dbReference>
<dbReference type="Gene3D" id="3.40.630.10">
    <property type="entry name" value="Zn peptidases"/>
    <property type="match status" value="1"/>
</dbReference>
<organism evidence="6 7">
    <name type="scientific">Croceitalea rosinachiae</name>
    <dbReference type="NCBI Taxonomy" id="3075596"/>
    <lineage>
        <taxon>Bacteria</taxon>
        <taxon>Pseudomonadati</taxon>
        <taxon>Bacteroidota</taxon>
        <taxon>Flavobacteriia</taxon>
        <taxon>Flavobacteriales</taxon>
        <taxon>Flavobacteriaceae</taxon>
        <taxon>Croceitalea</taxon>
    </lineage>
</organism>
<gene>
    <name evidence="6" type="ORF">RM706_10390</name>
</gene>
<evidence type="ECO:0000256" key="3">
    <source>
        <dbReference type="ARBA" id="ARBA00022801"/>
    </source>
</evidence>
<dbReference type="RefSeq" id="WP_311351144.1">
    <property type="nucleotide sequence ID" value="NZ_JAVRHR010000002.1"/>
</dbReference>
<reference evidence="6 7" key="1">
    <citation type="submission" date="2023-09" db="EMBL/GenBank/DDBJ databases">
        <authorList>
            <person name="Rey-Velasco X."/>
        </authorList>
    </citation>
    <scope>NUCLEOTIDE SEQUENCE [LARGE SCALE GENOMIC DNA]</scope>
    <source>
        <strain evidence="6 7">F388</strain>
    </source>
</reference>
<dbReference type="InterPro" id="IPR043795">
    <property type="entry name" value="N-alpha-Ac-DABA-like"/>
</dbReference>
<comment type="caution">
    <text evidence="6">The sequence shown here is derived from an EMBL/GenBank/DDBJ whole genome shotgun (WGS) entry which is preliminary data.</text>
</comment>
<feature type="domain" description="Succinylglutamate desuccinylase/Aspartoacylase catalytic" evidence="5">
    <location>
        <begin position="63"/>
        <end position="253"/>
    </location>
</feature>
<keyword evidence="7" id="KW-1185">Reference proteome</keyword>
<keyword evidence="3" id="KW-0378">Hydrolase</keyword>
<evidence type="ECO:0000313" key="7">
    <source>
        <dbReference type="Proteomes" id="UP001255246"/>
    </source>
</evidence>
<evidence type="ECO:0000256" key="1">
    <source>
        <dbReference type="ARBA" id="ARBA00001947"/>
    </source>
</evidence>
<keyword evidence="4" id="KW-0862">Zinc</keyword>
<evidence type="ECO:0000256" key="4">
    <source>
        <dbReference type="ARBA" id="ARBA00022833"/>
    </source>
</evidence>
<name>A0ABU3AEY6_9FLAO</name>
<evidence type="ECO:0000259" key="5">
    <source>
        <dbReference type="Pfam" id="PF24827"/>
    </source>
</evidence>